<feature type="domain" description="DUF6593" evidence="1">
    <location>
        <begin position="17"/>
        <end position="184"/>
    </location>
</feature>
<evidence type="ECO:0000259" key="1">
    <source>
        <dbReference type="Pfam" id="PF20236"/>
    </source>
</evidence>
<dbReference type="Pfam" id="PF20236">
    <property type="entry name" value="DUF6593"/>
    <property type="match status" value="1"/>
</dbReference>
<organism evidence="2 3">
    <name type="scientific">Agrocybe pediades</name>
    <dbReference type="NCBI Taxonomy" id="84607"/>
    <lineage>
        <taxon>Eukaryota</taxon>
        <taxon>Fungi</taxon>
        <taxon>Dikarya</taxon>
        <taxon>Basidiomycota</taxon>
        <taxon>Agaricomycotina</taxon>
        <taxon>Agaricomycetes</taxon>
        <taxon>Agaricomycetidae</taxon>
        <taxon>Agaricales</taxon>
        <taxon>Agaricineae</taxon>
        <taxon>Strophariaceae</taxon>
        <taxon>Agrocybe</taxon>
    </lineage>
</organism>
<evidence type="ECO:0000313" key="3">
    <source>
        <dbReference type="Proteomes" id="UP000521872"/>
    </source>
</evidence>
<dbReference type="EMBL" id="JAACJL010000032">
    <property type="protein sequence ID" value="KAF4615981.1"/>
    <property type="molecule type" value="Genomic_DNA"/>
</dbReference>
<dbReference type="AlphaFoldDB" id="A0A8H4QSC9"/>
<dbReference type="InterPro" id="IPR046528">
    <property type="entry name" value="DUF6593"/>
</dbReference>
<proteinExistence type="predicted"/>
<name>A0A8H4QSC9_9AGAR</name>
<sequence>MPFANPYPLIFEDRTANPLNTDFDEVYERMYFHASRVPGTMKTRLYEMNHRASRDRLPPQRVLIELEFRPDESLGTITFVWPPRPPNPRVIPMSQYLRKMSFFGPSTTRKFIAGDGREYRWGHRVVAGQEWSCTSADDILVAHYDLKPPDVRTYGITSGNNLTIYQSFSYLSSEIIASFLIMRQILQYRL</sequence>
<accession>A0A8H4QSC9</accession>
<dbReference type="Proteomes" id="UP000521872">
    <property type="component" value="Unassembled WGS sequence"/>
</dbReference>
<protein>
    <recommendedName>
        <fullName evidence="1">DUF6593 domain-containing protein</fullName>
    </recommendedName>
</protein>
<keyword evidence="3" id="KW-1185">Reference proteome</keyword>
<evidence type="ECO:0000313" key="2">
    <source>
        <dbReference type="EMBL" id="KAF4615981.1"/>
    </source>
</evidence>
<reference evidence="2 3" key="1">
    <citation type="submission" date="2019-12" db="EMBL/GenBank/DDBJ databases">
        <authorList>
            <person name="Floudas D."/>
            <person name="Bentzer J."/>
            <person name="Ahren D."/>
            <person name="Johansson T."/>
            <person name="Persson P."/>
            <person name="Tunlid A."/>
        </authorList>
    </citation>
    <scope>NUCLEOTIDE SEQUENCE [LARGE SCALE GENOMIC DNA]</scope>
    <source>
        <strain evidence="2 3">CBS 102.39</strain>
    </source>
</reference>
<comment type="caution">
    <text evidence="2">The sequence shown here is derived from an EMBL/GenBank/DDBJ whole genome shotgun (WGS) entry which is preliminary data.</text>
</comment>
<gene>
    <name evidence="2" type="ORF">D9613_011272</name>
</gene>